<dbReference type="Proteomes" id="UP001473302">
    <property type="component" value="Unassembled WGS sequence"/>
</dbReference>
<feature type="compositionally biased region" description="Acidic residues" evidence="2">
    <location>
        <begin position="90"/>
        <end position="99"/>
    </location>
</feature>
<name>A0ABP9ZEM0_9FUNG</name>
<evidence type="ECO:0000256" key="1">
    <source>
        <dbReference type="PROSITE-ProRule" id="PRU00339"/>
    </source>
</evidence>
<sequence>MVRSTQEKGKGKEEDYVSKEESFAQLLMGGEEEFEGYLEENETLEDEPESNLDLHLEEEDEPEEEEDDNDSLDAWIEDDDIQKELPKEEFMDDDSELTDLLDNSSQQRSKLKTGGQDELEKDMEEFESNLALTSGIGIKNLSKVARKRALLGEIRLSDDIKRKLGAANGLYIARDYGAAIDILQDVIKENPSAHPAWNTLGLVHEELGNKEKSLQLRMVAAHMCNDTSLWKELGQKSIENDAIKQAIYCFTKALLVDPLDVDALWDRSFLHKQLGRSADAIAGFTKILDIMPHHFKVINELAQLYRVQGKTKEAIDLYNAAIEYHTNDDDDEEESDNEEDENEFTDKLGYSEINMLSELYLILNDYRSALDTIKNGLRRIQHRQHETWWLEHTDDDDEYMEDDESRTDFPIELRVRMGVCRIYLNQVRLGTKHFQYLLQYPATLYPDLHQDVAYAYYDKRHYDLALNVFQRIIDASSEIEVDLLIRTADCYHEVGELETAVVFYVNVLGEQPENLDVMMSLATVYEEQGREEAALELVDFVMKKNRETRKLRKTENQFEDDNEDLTSEERLNRAKSARRAKSKKASIFDESNRQTKADYYRQRRAELKRLNEERDITVQGLFEKLSSLDKLIGDNLVDADRSVIREYMKCAQDLWEEFSGTSAFYPDRRHKKFQGFYAIRKGKKNKKNDEGDANLNVEAHQMANRIRTRTRKVKIEGESDMMDLDEEERSILEQEKADKELVQSSTFRGVSFDRWFHILLKVQQELGYILALTKRTEEAYELMKKLYKTNVFYHDNEKKTSLKLALIGIGLVTRNEFIIQSGIRWLCNHYQFKNEPYRIFAAIMSGEKESITYGSSSQLKYFTRTIRLMDAIVARNRKNSGEIDEALPDQDEIRELHDVILAMDIDPSTANEQDYRRYYHVPDHLKGDDLTLPAFSEDVKHVNPIVLSIFANVMNLNRNFIASSLFFMRAYAIAPNDPLNTLSLGIALLQASMQRKSDDRHLQIMQGMLFILEYVKLVGYCQESEYNLARAFHMLGLTHLAVPHYEKVLCLPSQKKTGIESEKPISEIYFCSPEDEECYDAFGYDEEEDDETDLKREAAYNLHLIYVTAGSMNLAQILLMKYCTV</sequence>
<feature type="compositionally biased region" description="Acidic residues" evidence="2">
    <location>
        <begin position="30"/>
        <end position="77"/>
    </location>
</feature>
<dbReference type="PANTHER" id="PTHR23082">
    <property type="entry name" value="TRANSCRIPTION INITIATION FACTOR IIIC TFIIIC , POLYPEPTIDE 3-RELATED"/>
    <property type="match status" value="1"/>
</dbReference>
<protein>
    <submittedName>
        <fullName evidence="3">Uncharacterized protein</fullName>
    </submittedName>
</protein>
<feature type="repeat" description="TPR" evidence="1">
    <location>
        <begin position="295"/>
        <end position="328"/>
    </location>
</feature>
<accession>A0ABP9ZEM0</accession>
<keyword evidence="1" id="KW-0802">TPR repeat</keyword>
<evidence type="ECO:0000256" key="2">
    <source>
        <dbReference type="SAM" id="MobiDB-lite"/>
    </source>
</evidence>
<dbReference type="PROSITE" id="PS50005">
    <property type="entry name" value="TPR"/>
    <property type="match status" value="2"/>
</dbReference>
<evidence type="ECO:0000313" key="4">
    <source>
        <dbReference type="Proteomes" id="UP001473302"/>
    </source>
</evidence>
<dbReference type="InterPro" id="IPR011990">
    <property type="entry name" value="TPR-like_helical_dom_sf"/>
</dbReference>
<feature type="region of interest" description="Disordered" evidence="2">
    <location>
        <begin position="90"/>
        <end position="118"/>
    </location>
</feature>
<feature type="compositionally biased region" description="Acidic residues" evidence="2">
    <location>
        <begin position="557"/>
        <end position="566"/>
    </location>
</feature>
<organism evidence="3 4">
    <name type="scientific">Mucor flavus</name>
    <dbReference type="NCBI Taxonomy" id="439312"/>
    <lineage>
        <taxon>Eukaryota</taxon>
        <taxon>Fungi</taxon>
        <taxon>Fungi incertae sedis</taxon>
        <taxon>Mucoromycota</taxon>
        <taxon>Mucoromycotina</taxon>
        <taxon>Mucoromycetes</taxon>
        <taxon>Mucorales</taxon>
        <taxon>Mucorineae</taxon>
        <taxon>Mucoraceae</taxon>
        <taxon>Mucor</taxon>
    </lineage>
</organism>
<feature type="region of interest" description="Disordered" evidence="2">
    <location>
        <begin position="553"/>
        <end position="578"/>
    </location>
</feature>
<dbReference type="Gene3D" id="1.25.40.10">
    <property type="entry name" value="Tetratricopeptide repeat domain"/>
    <property type="match status" value="3"/>
</dbReference>
<evidence type="ECO:0000313" key="3">
    <source>
        <dbReference type="EMBL" id="GAA5817562.1"/>
    </source>
</evidence>
<feature type="compositionally biased region" description="Basic and acidic residues" evidence="2">
    <location>
        <begin position="1"/>
        <end position="22"/>
    </location>
</feature>
<gene>
    <name evidence="3" type="ORF">MFLAVUS_011110</name>
</gene>
<dbReference type="SMART" id="SM00028">
    <property type="entry name" value="TPR"/>
    <property type="match status" value="9"/>
</dbReference>
<dbReference type="PANTHER" id="PTHR23082:SF0">
    <property type="entry name" value="GENERAL TRANSCRIPTION FACTOR 3C POLYPEPTIDE 3"/>
    <property type="match status" value="1"/>
</dbReference>
<reference evidence="3 4" key="1">
    <citation type="submission" date="2024-04" db="EMBL/GenBank/DDBJ databases">
        <title>genome sequences of Mucor flavus KT1a and Helicostylum pulchrum KT1b strains isolated from the surface of a dry-aged beef.</title>
        <authorList>
            <person name="Toyotome T."/>
            <person name="Hosono M."/>
            <person name="Torimaru M."/>
            <person name="Fukuda K."/>
            <person name="Mikami N."/>
        </authorList>
    </citation>
    <scope>NUCLEOTIDE SEQUENCE [LARGE SCALE GENOMIC DNA]</scope>
    <source>
        <strain evidence="3 4">KT1a</strain>
    </source>
</reference>
<dbReference type="EMBL" id="BAABUK010000044">
    <property type="protein sequence ID" value="GAA5817562.1"/>
    <property type="molecule type" value="Genomic_DNA"/>
</dbReference>
<dbReference type="InterPro" id="IPR039340">
    <property type="entry name" value="Tfc4/TFIIIC-102/Sfc4"/>
</dbReference>
<comment type="caution">
    <text evidence="3">The sequence shown here is derived from an EMBL/GenBank/DDBJ whole genome shotgun (WGS) entry which is preliminary data.</text>
</comment>
<feature type="repeat" description="TPR" evidence="1">
    <location>
        <begin position="227"/>
        <end position="260"/>
    </location>
</feature>
<dbReference type="Pfam" id="PF13432">
    <property type="entry name" value="TPR_16"/>
    <property type="match status" value="1"/>
</dbReference>
<proteinExistence type="predicted"/>
<dbReference type="InterPro" id="IPR019734">
    <property type="entry name" value="TPR_rpt"/>
</dbReference>
<dbReference type="SUPFAM" id="SSF48452">
    <property type="entry name" value="TPR-like"/>
    <property type="match status" value="3"/>
</dbReference>
<keyword evidence="4" id="KW-1185">Reference proteome</keyword>
<feature type="region of interest" description="Disordered" evidence="2">
    <location>
        <begin position="1"/>
        <end position="77"/>
    </location>
</feature>